<reference evidence="2 3" key="1">
    <citation type="submission" date="2020-08" db="EMBL/GenBank/DDBJ databases">
        <title>Bridging the membrane lipid divide: bacteria of the FCB group superphylum have the potential to synthesize archaeal ether lipids.</title>
        <authorList>
            <person name="Villanueva L."/>
            <person name="Von Meijenfeldt F.A.B."/>
            <person name="Westbye A.B."/>
            <person name="Yadav S."/>
            <person name="Hopmans E.C."/>
            <person name="Dutilh B.E."/>
            <person name="Sinninghe Damste J.S."/>
        </authorList>
    </citation>
    <scope>NUCLEOTIDE SEQUENCE [LARGE SCALE GENOMIC DNA]</scope>
    <source>
        <strain evidence="2">NIOZ-UU36</strain>
    </source>
</reference>
<evidence type="ECO:0000313" key="2">
    <source>
        <dbReference type="EMBL" id="MBC8336622.1"/>
    </source>
</evidence>
<keyword evidence="1" id="KW-0812">Transmembrane</keyword>
<comment type="caution">
    <text evidence="2">The sequence shown here is derived from an EMBL/GenBank/DDBJ whole genome shotgun (WGS) entry which is preliminary data.</text>
</comment>
<dbReference type="Proteomes" id="UP000614469">
    <property type="component" value="Unassembled WGS sequence"/>
</dbReference>
<feature type="transmembrane region" description="Helical" evidence="1">
    <location>
        <begin position="72"/>
        <end position="95"/>
    </location>
</feature>
<keyword evidence="1" id="KW-0472">Membrane</keyword>
<dbReference type="EMBL" id="JACNJN010000178">
    <property type="protein sequence ID" value="MBC8336622.1"/>
    <property type="molecule type" value="Genomic_DNA"/>
</dbReference>
<feature type="transmembrane region" description="Helical" evidence="1">
    <location>
        <begin position="16"/>
        <end position="34"/>
    </location>
</feature>
<organism evidence="2 3">
    <name type="scientific">Candidatus Desulfolinea nitratireducens</name>
    <dbReference type="NCBI Taxonomy" id="2841698"/>
    <lineage>
        <taxon>Bacteria</taxon>
        <taxon>Bacillati</taxon>
        <taxon>Chloroflexota</taxon>
        <taxon>Anaerolineae</taxon>
        <taxon>Anaerolineales</taxon>
        <taxon>Anaerolineales incertae sedis</taxon>
        <taxon>Candidatus Desulfolinea</taxon>
    </lineage>
</organism>
<feature type="non-terminal residue" evidence="2">
    <location>
        <position position="171"/>
    </location>
</feature>
<protein>
    <submittedName>
        <fullName evidence="2">Uncharacterized protein</fullName>
    </submittedName>
</protein>
<accession>A0A8J6NQD6</accession>
<gene>
    <name evidence="2" type="ORF">H8E29_15275</name>
</gene>
<evidence type="ECO:0000256" key="1">
    <source>
        <dbReference type="SAM" id="Phobius"/>
    </source>
</evidence>
<proteinExistence type="predicted"/>
<sequence length="171" mass="18483">MNFPLSWIPSENYKKIFFPLLTLTIILLVILQFLNQPLVNPISPSGMVSFELAGTAENAQAIIASWDPNAQLAAAFGLGLDYLFLFVYGLTLSFGVQMASGKQGGKFAAAGIFISWGILVASLLDAIENYALWRILVGGTAEIYPHVAAFSATVKFFLIFVGIGFALVGWL</sequence>
<feature type="transmembrane region" description="Helical" evidence="1">
    <location>
        <begin position="147"/>
        <end position="170"/>
    </location>
</feature>
<name>A0A8J6NQD6_9CHLR</name>
<evidence type="ECO:0000313" key="3">
    <source>
        <dbReference type="Proteomes" id="UP000614469"/>
    </source>
</evidence>
<keyword evidence="1" id="KW-1133">Transmembrane helix</keyword>
<feature type="transmembrane region" description="Helical" evidence="1">
    <location>
        <begin position="107"/>
        <end position="127"/>
    </location>
</feature>
<dbReference type="AlphaFoldDB" id="A0A8J6NQD6"/>